<dbReference type="AlphaFoldDB" id="A0A2T0T585"/>
<dbReference type="InterPro" id="IPR036286">
    <property type="entry name" value="LexA/Signal_pep-like_sf"/>
</dbReference>
<keyword evidence="3" id="KW-1185">Reference proteome</keyword>
<dbReference type="SUPFAM" id="SSF47413">
    <property type="entry name" value="lambda repressor-like DNA-binding domains"/>
    <property type="match status" value="1"/>
</dbReference>
<evidence type="ECO:0000313" key="3">
    <source>
        <dbReference type="Proteomes" id="UP000238375"/>
    </source>
</evidence>
<gene>
    <name evidence="2" type="ORF">CLV58_10628</name>
</gene>
<dbReference type="Pfam" id="PF00717">
    <property type="entry name" value="Peptidase_S24"/>
    <property type="match status" value="1"/>
</dbReference>
<proteinExistence type="predicted"/>
<reference evidence="2 3" key="1">
    <citation type="submission" date="2018-03" db="EMBL/GenBank/DDBJ databases">
        <title>Genomic Encyclopedia of Archaeal and Bacterial Type Strains, Phase II (KMG-II): from individual species to whole genera.</title>
        <authorList>
            <person name="Goeker M."/>
        </authorList>
    </citation>
    <scope>NUCLEOTIDE SEQUENCE [LARGE SCALE GENOMIC DNA]</scope>
    <source>
        <strain evidence="2 3">DSM 28354</strain>
    </source>
</reference>
<name>A0A2T0T585_9BACT</name>
<organism evidence="2 3">
    <name type="scientific">Spirosoma oryzae</name>
    <dbReference type="NCBI Taxonomy" id="1469603"/>
    <lineage>
        <taxon>Bacteria</taxon>
        <taxon>Pseudomonadati</taxon>
        <taxon>Bacteroidota</taxon>
        <taxon>Cytophagia</taxon>
        <taxon>Cytophagales</taxon>
        <taxon>Cytophagaceae</taxon>
        <taxon>Spirosoma</taxon>
    </lineage>
</organism>
<comment type="caution">
    <text evidence="2">The sequence shown here is derived from an EMBL/GenBank/DDBJ whole genome shotgun (WGS) entry which is preliminary data.</text>
</comment>
<dbReference type="Proteomes" id="UP000238375">
    <property type="component" value="Unassembled WGS sequence"/>
</dbReference>
<dbReference type="EMBL" id="PVTE01000006">
    <property type="protein sequence ID" value="PRY40845.1"/>
    <property type="molecule type" value="Genomic_DNA"/>
</dbReference>
<protein>
    <recommendedName>
        <fullName evidence="1">HTH cro/C1-type domain-containing protein</fullName>
    </recommendedName>
</protein>
<sequence>MKAESTDRPITNFERVMRQILAEKRMSLTEAARLLGYRTTQGFSSLLATGNPQLETLLNIADKLDVALTSLISRIEGLPFEVVRRSEEVFTVPYVPAGKMPDFVNNPSVSLHAMPRYPVAKSAFQGKPAQEPDQYVALEVVGSNMLPALPARSVVLAKSIGEKEWDHLDRGIYAILTPDEMRLAETSSDESSELVLNSTNGRYGTVHLLKDEIKYVAKVVGSLERSV</sequence>
<dbReference type="InterPro" id="IPR010982">
    <property type="entry name" value="Lambda_DNA-bd_dom_sf"/>
</dbReference>
<dbReference type="SUPFAM" id="SSF51306">
    <property type="entry name" value="LexA/Signal peptidase"/>
    <property type="match status" value="1"/>
</dbReference>
<feature type="domain" description="HTH cro/C1-type" evidence="1">
    <location>
        <begin position="17"/>
        <end position="71"/>
    </location>
</feature>
<dbReference type="Gene3D" id="2.10.109.10">
    <property type="entry name" value="Umud Fragment, subunit A"/>
    <property type="match status" value="1"/>
</dbReference>
<evidence type="ECO:0000313" key="2">
    <source>
        <dbReference type="EMBL" id="PRY40845.1"/>
    </source>
</evidence>
<dbReference type="GO" id="GO:0003677">
    <property type="term" value="F:DNA binding"/>
    <property type="evidence" value="ECO:0007669"/>
    <property type="project" value="InterPro"/>
</dbReference>
<evidence type="ECO:0000259" key="1">
    <source>
        <dbReference type="PROSITE" id="PS50943"/>
    </source>
</evidence>
<accession>A0A2T0T585</accession>
<dbReference type="InterPro" id="IPR015927">
    <property type="entry name" value="Peptidase_S24_S26A/B/C"/>
</dbReference>
<dbReference type="InterPro" id="IPR001387">
    <property type="entry name" value="Cro/C1-type_HTH"/>
</dbReference>
<dbReference type="PROSITE" id="PS50943">
    <property type="entry name" value="HTH_CROC1"/>
    <property type="match status" value="1"/>
</dbReference>